<dbReference type="Gene3D" id="1.10.287.1490">
    <property type="match status" value="1"/>
</dbReference>
<sequence>MDDLINKVRNIEITSHGSRRQLQTLDKDAQASIGEEVNSMRDVLTNGDGKIHYVFSQTQYFLNGIKDSDIDPSLTDLKPQMTWLGKNLGEIVDELKKGQSRAETAMNYAAEYAYKVNDVKQEVEISRGKLMEAHRDNELLTSEAQSELSINEELLRETQSKIAIKEGEIRTRTNEADAKRKQRQDLDSEISNKNREISEAERRQRRKEDKATAGAGLGMFGLFLAPFTLGVSLGVTAAGAGVLISSSADISNLRDQINAANASIGRLQTEIAEADRDVLTLERQKRELQQLIKKYQSEVDTCKMKHQEHQCQIQKTSEIQSEILLLLDYASSTKLTAEEIQRELQKVKQKLDTCSALLGERYEDVQASSGSVEGLLKRQHQRKRDFSGQRDLMQDVLNTLDKIHSDVPVLLESHDAKFLDAKPWNGDSRSVVDVGSPIPELCCRT</sequence>
<accession>A0A8E2F748</accession>
<keyword evidence="3" id="KW-0472">Membrane</keyword>
<dbReference type="Proteomes" id="UP000250140">
    <property type="component" value="Unassembled WGS sequence"/>
</dbReference>
<feature type="transmembrane region" description="Helical" evidence="3">
    <location>
        <begin position="211"/>
        <end position="244"/>
    </location>
</feature>
<proteinExistence type="predicted"/>
<dbReference type="EMBL" id="KV749103">
    <property type="protein sequence ID" value="OCL11173.1"/>
    <property type="molecule type" value="Genomic_DNA"/>
</dbReference>
<keyword evidence="5" id="KW-1185">Reference proteome</keyword>
<evidence type="ECO:0000313" key="4">
    <source>
        <dbReference type="EMBL" id="OCL11173.1"/>
    </source>
</evidence>
<keyword evidence="3" id="KW-0812">Transmembrane</keyword>
<dbReference type="OrthoDB" id="5407180at2759"/>
<dbReference type="AlphaFoldDB" id="A0A8E2F748"/>
<evidence type="ECO:0000256" key="2">
    <source>
        <dbReference type="SAM" id="MobiDB-lite"/>
    </source>
</evidence>
<feature type="coiled-coil region" evidence="1">
    <location>
        <begin position="330"/>
        <end position="357"/>
    </location>
</feature>
<evidence type="ECO:0000256" key="3">
    <source>
        <dbReference type="SAM" id="Phobius"/>
    </source>
</evidence>
<gene>
    <name evidence="4" type="ORF">AOQ84DRAFT_424857</name>
</gene>
<keyword evidence="3" id="KW-1133">Transmembrane helix</keyword>
<reference evidence="4 5" key="1">
    <citation type="journal article" date="2016" name="Nat. Commun.">
        <title>Ectomycorrhizal ecology is imprinted in the genome of the dominant symbiotic fungus Cenococcum geophilum.</title>
        <authorList>
            <consortium name="DOE Joint Genome Institute"/>
            <person name="Peter M."/>
            <person name="Kohler A."/>
            <person name="Ohm R.A."/>
            <person name="Kuo A."/>
            <person name="Krutzmann J."/>
            <person name="Morin E."/>
            <person name="Arend M."/>
            <person name="Barry K.W."/>
            <person name="Binder M."/>
            <person name="Choi C."/>
            <person name="Clum A."/>
            <person name="Copeland A."/>
            <person name="Grisel N."/>
            <person name="Haridas S."/>
            <person name="Kipfer T."/>
            <person name="LaButti K."/>
            <person name="Lindquist E."/>
            <person name="Lipzen A."/>
            <person name="Maire R."/>
            <person name="Meier B."/>
            <person name="Mihaltcheva S."/>
            <person name="Molinier V."/>
            <person name="Murat C."/>
            <person name="Poggeler S."/>
            <person name="Quandt C.A."/>
            <person name="Sperisen C."/>
            <person name="Tritt A."/>
            <person name="Tisserant E."/>
            <person name="Crous P.W."/>
            <person name="Henrissat B."/>
            <person name="Nehls U."/>
            <person name="Egli S."/>
            <person name="Spatafora J.W."/>
            <person name="Grigoriev I.V."/>
            <person name="Martin F.M."/>
        </authorList>
    </citation>
    <scope>NUCLEOTIDE SEQUENCE [LARGE SCALE GENOMIC DNA]</scope>
    <source>
        <strain evidence="4 5">CBS 207.34</strain>
    </source>
</reference>
<feature type="coiled-coil region" evidence="1">
    <location>
        <begin position="250"/>
        <end position="305"/>
    </location>
</feature>
<evidence type="ECO:0000313" key="5">
    <source>
        <dbReference type="Proteomes" id="UP000250140"/>
    </source>
</evidence>
<feature type="region of interest" description="Disordered" evidence="2">
    <location>
        <begin position="173"/>
        <end position="210"/>
    </location>
</feature>
<organism evidence="4 5">
    <name type="scientific">Glonium stellatum</name>
    <dbReference type="NCBI Taxonomy" id="574774"/>
    <lineage>
        <taxon>Eukaryota</taxon>
        <taxon>Fungi</taxon>
        <taxon>Dikarya</taxon>
        <taxon>Ascomycota</taxon>
        <taxon>Pezizomycotina</taxon>
        <taxon>Dothideomycetes</taxon>
        <taxon>Pleosporomycetidae</taxon>
        <taxon>Gloniales</taxon>
        <taxon>Gloniaceae</taxon>
        <taxon>Glonium</taxon>
    </lineage>
</organism>
<keyword evidence="1" id="KW-0175">Coiled coil</keyword>
<protein>
    <submittedName>
        <fullName evidence="4">Uncharacterized protein</fullName>
    </submittedName>
</protein>
<name>A0A8E2F748_9PEZI</name>
<evidence type="ECO:0000256" key="1">
    <source>
        <dbReference type="SAM" id="Coils"/>
    </source>
</evidence>